<dbReference type="AlphaFoldDB" id="A0AAN7NBG8"/>
<reference evidence="2 4" key="1">
    <citation type="journal article" date="2023" name="J. Hered.">
        <title>Chromosome-level genome of the wood stork (Mycteria americana) provides insight into avian chromosome evolution.</title>
        <authorList>
            <person name="Flamio R. Jr."/>
            <person name="Ramstad K.M."/>
        </authorList>
    </citation>
    <scope>NUCLEOTIDE SEQUENCE [LARGE SCALE GENOMIC DNA]</scope>
    <source>
        <strain evidence="2">JAX WOST 10</strain>
    </source>
</reference>
<comment type="caution">
    <text evidence="2">The sequence shown here is derived from an EMBL/GenBank/DDBJ whole genome shotgun (WGS) entry which is preliminary data.</text>
</comment>
<dbReference type="PROSITE" id="PS50878">
    <property type="entry name" value="RT_POL"/>
    <property type="match status" value="1"/>
</dbReference>
<accession>A0AAN7NBG8</accession>
<evidence type="ECO:0000313" key="4">
    <source>
        <dbReference type="Proteomes" id="UP001333110"/>
    </source>
</evidence>
<dbReference type="InterPro" id="IPR000477">
    <property type="entry name" value="RT_dom"/>
</dbReference>
<dbReference type="PANTHER" id="PTHR33332">
    <property type="entry name" value="REVERSE TRANSCRIPTASE DOMAIN-CONTAINING PROTEIN"/>
    <property type="match status" value="1"/>
</dbReference>
<gene>
    <name evidence="2" type="ORF">QYF61_024353</name>
    <name evidence="3" type="ORF">QYF61_024358</name>
</gene>
<protein>
    <recommendedName>
        <fullName evidence="1">Reverse transcriptase domain-containing protein</fullName>
    </recommendedName>
</protein>
<dbReference type="EMBL" id="JAUNZN010000032">
    <property type="protein sequence ID" value="KAK4807238.1"/>
    <property type="molecule type" value="Genomic_DNA"/>
</dbReference>
<evidence type="ECO:0000313" key="3">
    <source>
        <dbReference type="EMBL" id="KAK4807238.1"/>
    </source>
</evidence>
<feature type="domain" description="Reverse transcriptase" evidence="1">
    <location>
        <begin position="1"/>
        <end position="136"/>
    </location>
</feature>
<evidence type="ECO:0000313" key="2">
    <source>
        <dbReference type="EMBL" id="KAK4807233.1"/>
    </source>
</evidence>
<proteinExistence type="predicted"/>
<dbReference type="EMBL" id="JAUNZN010000032">
    <property type="protein sequence ID" value="KAK4807233.1"/>
    <property type="molecule type" value="Genomic_DNA"/>
</dbReference>
<sequence length="308" mass="35311">MFTVTEVSSTLDLTLDLNGTFDTMLTNGTGILEFSLKKKRALRLGCLRIPQGSVLGPVLFNIFINDIDSEIECTLSKFADDTKLSGAVNMPEGRDVIQRDLDKLEKWAQVNLMRFNKAKCRVLHLGRGNPWFQYRLGDDVIKSSSVEKDLGVLVDEKLDVSQQCALTAQKANHILGCIKRSVASGSREVILPLCSALVRPHLEYCVQLWSPQHRKDMDLLERVQRRATKMIRGLEHLSYEDRLRELGLFRLEKRRLWGDIIAAFQYLKGAYRKEGDRLFSKACCDRTRSNGFKLREGRFRLDLRNFLQ</sequence>
<evidence type="ECO:0000259" key="1">
    <source>
        <dbReference type="PROSITE" id="PS50878"/>
    </source>
</evidence>
<dbReference type="Pfam" id="PF00078">
    <property type="entry name" value="RVT_1"/>
    <property type="match status" value="1"/>
</dbReference>
<name>A0AAN7NBG8_MYCAM</name>
<dbReference type="Proteomes" id="UP001333110">
    <property type="component" value="Unassembled WGS sequence"/>
</dbReference>
<keyword evidence="4" id="KW-1185">Reference proteome</keyword>
<organism evidence="2 4">
    <name type="scientific">Mycteria americana</name>
    <name type="common">Wood stork</name>
    <dbReference type="NCBI Taxonomy" id="33587"/>
    <lineage>
        <taxon>Eukaryota</taxon>
        <taxon>Metazoa</taxon>
        <taxon>Chordata</taxon>
        <taxon>Craniata</taxon>
        <taxon>Vertebrata</taxon>
        <taxon>Euteleostomi</taxon>
        <taxon>Archelosauria</taxon>
        <taxon>Archosauria</taxon>
        <taxon>Dinosauria</taxon>
        <taxon>Saurischia</taxon>
        <taxon>Theropoda</taxon>
        <taxon>Coelurosauria</taxon>
        <taxon>Aves</taxon>
        <taxon>Neognathae</taxon>
        <taxon>Neoaves</taxon>
        <taxon>Aequornithes</taxon>
        <taxon>Ciconiiformes</taxon>
        <taxon>Ciconiidae</taxon>
        <taxon>Mycteria</taxon>
    </lineage>
</organism>